<organism evidence="2 3">
    <name type="scientific">Candidatus Woesebacteria bacterium GW2011_GWB1_39_12</name>
    <dbReference type="NCBI Taxonomy" id="1618574"/>
    <lineage>
        <taxon>Bacteria</taxon>
        <taxon>Candidatus Woeseibacteriota</taxon>
    </lineage>
</organism>
<feature type="transmembrane region" description="Helical" evidence="1">
    <location>
        <begin position="6"/>
        <end position="23"/>
    </location>
</feature>
<dbReference type="PATRIC" id="fig|1618574.4.peg.488"/>
<dbReference type="EMBL" id="LBWB01000007">
    <property type="protein sequence ID" value="KKR01049.1"/>
    <property type="molecule type" value="Genomic_DNA"/>
</dbReference>
<comment type="caution">
    <text evidence="2">The sequence shown here is derived from an EMBL/GenBank/DDBJ whole genome shotgun (WGS) entry which is preliminary data.</text>
</comment>
<accession>A0A0G0MAA7</accession>
<evidence type="ECO:0008006" key="4">
    <source>
        <dbReference type="Google" id="ProtNLM"/>
    </source>
</evidence>
<dbReference type="InterPro" id="IPR036249">
    <property type="entry name" value="Thioredoxin-like_sf"/>
</dbReference>
<keyword evidence="1" id="KW-0472">Membrane</keyword>
<dbReference type="Proteomes" id="UP000033881">
    <property type="component" value="Unassembled WGS sequence"/>
</dbReference>
<evidence type="ECO:0000313" key="3">
    <source>
        <dbReference type="Proteomes" id="UP000033881"/>
    </source>
</evidence>
<name>A0A0G0MAA7_9BACT</name>
<dbReference type="STRING" id="1618574.UT24_C0007G0011"/>
<protein>
    <recommendedName>
        <fullName evidence="4">Glutaredoxin domain-containing protein</fullName>
    </recommendedName>
</protein>
<proteinExistence type="predicted"/>
<evidence type="ECO:0000256" key="1">
    <source>
        <dbReference type="SAM" id="Phobius"/>
    </source>
</evidence>
<evidence type="ECO:0000313" key="2">
    <source>
        <dbReference type="EMBL" id="KKR01049.1"/>
    </source>
</evidence>
<keyword evidence="1" id="KW-0812">Transmembrane</keyword>
<dbReference type="AlphaFoldDB" id="A0A0G0MAA7"/>
<keyword evidence="1" id="KW-1133">Transmembrane helix</keyword>
<gene>
    <name evidence="2" type="ORF">UT24_C0007G0011</name>
</gene>
<sequence>MKNFLFFIILVVILVIIGGLFLNEVKKEGSLKSTPITTHEYFWSETCPHCAKVTEFMDSWDKKDQFEVQKFEVSRSATNATLLVRRGTACGISQKELGVPLMITPQGQCIVGDEPIIEYLKSLEQ</sequence>
<dbReference type="SUPFAM" id="SSF52833">
    <property type="entry name" value="Thioredoxin-like"/>
    <property type="match status" value="1"/>
</dbReference>
<reference evidence="2 3" key="1">
    <citation type="journal article" date="2015" name="Nature">
        <title>rRNA introns, odd ribosomes, and small enigmatic genomes across a large radiation of phyla.</title>
        <authorList>
            <person name="Brown C.T."/>
            <person name="Hug L.A."/>
            <person name="Thomas B.C."/>
            <person name="Sharon I."/>
            <person name="Castelle C.J."/>
            <person name="Singh A."/>
            <person name="Wilkins M.J."/>
            <person name="Williams K.H."/>
            <person name="Banfield J.F."/>
        </authorList>
    </citation>
    <scope>NUCLEOTIDE SEQUENCE [LARGE SCALE GENOMIC DNA]</scope>
</reference>